<feature type="domain" description="Peptidase C1A papain C-terminal" evidence="11">
    <location>
        <begin position="99"/>
        <end position="350"/>
    </location>
</feature>
<evidence type="ECO:0000313" key="12">
    <source>
        <dbReference type="EMBL" id="EYB96041.1"/>
    </source>
</evidence>
<keyword evidence="13" id="KW-1185">Reference proteome</keyword>
<keyword evidence="8" id="KW-0325">Glycoprotein</keyword>
<dbReference type="InterPro" id="IPR038765">
    <property type="entry name" value="Papain-like_cys_pep_sf"/>
</dbReference>
<evidence type="ECO:0000256" key="9">
    <source>
        <dbReference type="ARBA" id="ARBA00057399"/>
    </source>
</evidence>
<comment type="caution">
    <text evidence="12">The sequence shown here is derived from an EMBL/GenBank/DDBJ whole genome shotgun (WGS) entry which is preliminary data.</text>
</comment>
<dbReference type="FunFam" id="3.90.70.10:FF:000031">
    <property type="entry name" value="Cathepsin B"/>
    <property type="match status" value="1"/>
</dbReference>
<dbReference type="PROSITE" id="PS00139">
    <property type="entry name" value="THIOL_PROTEASE_CYS"/>
    <property type="match status" value="1"/>
</dbReference>
<evidence type="ECO:0000256" key="4">
    <source>
        <dbReference type="ARBA" id="ARBA00022801"/>
    </source>
</evidence>
<organism evidence="12 13">
    <name type="scientific">Ancylostoma ceylanicum</name>
    <dbReference type="NCBI Taxonomy" id="53326"/>
    <lineage>
        <taxon>Eukaryota</taxon>
        <taxon>Metazoa</taxon>
        <taxon>Ecdysozoa</taxon>
        <taxon>Nematoda</taxon>
        <taxon>Chromadorea</taxon>
        <taxon>Rhabditida</taxon>
        <taxon>Rhabditina</taxon>
        <taxon>Rhabditomorpha</taxon>
        <taxon>Strongyloidea</taxon>
        <taxon>Ancylostomatidae</taxon>
        <taxon>Ancylostomatinae</taxon>
        <taxon>Ancylostoma</taxon>
    </lineage>
</organism>
<evidence type="ECO:0000259" key="11">
    <source>
        <dbReference type="SMART" id="SM00645"/>
    </source>
</evidence>
<keyword evidence="6" id="KW-0865">Zymogen</keyword>
<protein>
    <recommendedName>
        <fullName evidence="11">Peptidase C1A papain C-terminal domain-containing protein</fullName>
    </recommendedName>
</protein>
<dbReference type="SUPFAM" id="SSF54001">
    <property type="entry name" value="Cysteine proteinases"/>
    <property type="match status" value="1"/>
</dbReference>
<dbReference type="EMBL" id="JARK01001490">
    <property type="protein sequence ID" value="EYB96041.1"/>
    <property type="molecule type" value="Genomic_DNA"/>
</dbReference>
<dbReference type="Pfam" id="PF00112">
    <property type="entry name" value="Peptidase_C1"/>
    <property type="match status" value="1"/>
</dbReference>
<feature type="chain" id="PRO_5018559077" description="Peptidase C1A papain C-terminal domain-containing protein" evidence="10">
    <location>
        <begin position="24"/>
        <end position="380"/>
    </location>
</feature>
<evidence type="ECO:0000256" key="1">
    <source>
        <dbReference type="ARBA" id="ARBA00008455"/>
    </source>
</evidence>
<evidence type="ECO:0000313" key="13">
    <source>
        <dbReference type="Proteomes" id="UP000024635"/>
    </source>
</evidence>
<accession>A0A016T0B0</accession>
<dbReference type="CDD" id="cd02620">
    <property type="entry name" value="Peptidase_C1A_CathepsinB"/>
    <property type="match status" value="1"/>
</dbReference>
<dbReference type="InterPro" id="IPR013128">
    <property type="entry name" value="Peptidase_C1A"/>
</dbReference>
<dbReference type="InterPro" id="IPR000169">
    <property type="entry name" value="Pept_cys_AS"/>
</dbReference>
<keyword evidence="3 10" id="KW-0732">Signal</keyword>
<name>A0A016T0B0_9BILA</name>
<evidence type="ECO:0000256" key="8">
    <source>
        <dbReference type="ARBA" id="ARBA00023180"/>
    </source>
</evidence>
<dbReference type="Proteomes" id="UP000024635">
    <property type="component" value="Unassembled WGS sequence"/>
</dbReference>
<evidence type="ECO:0000256" key="10">
    <source>
        <dbReference type="SAM" id="SignalP"/>
    </source>
</evidence>
<comment type="function">
    <text evidence="9">Expression of the protease correlates with blood-feeding and suggests a role for the protease in blood digestion.</text>
</comment>
<dbReference type="PANTHER" id="PTHR12411">
    <property type="entry name" value="CYSTEINE PROTEASE FAMILY C1-RELATED"/>
    <property type="match status" value="1"/>
</dbReference>
<keyword evidence="2" id="KW-0645">Protease</keyword>
<gene>
    <name evidence="12" type="primary">Acey_s0154.g3005</name>
    <name evidence="12" type="ORF">Y032_0154g3005</name>
</gene>
<sequence>MWPSSSLREWMWVLIALLGAAIAAKPNTVEEFLAQPVEKHVEQLTGQAFVDYINEHQSFYKAEYSPDAEAFVKARIMDSEFLVTPKRGNVLTDVYGEDPPESFDARDHWPECRSIGTIRDQSSCGSCWAVASAATMSDELCVQSNSTIKMLLSDTDILSCCGDDCGLGCRGGWPIEAYRYVQRNGVVSGGKYGQPDVCKPYAFYPCGDHKDDPYYGPCPGFYWPTPKCRKTCQRKYDKSYEDDKHFATRSYFLPNNERTIRQEIYKNGPVVTGFKIYQDFSYYKKGIYVHKWGLQTGAHAVRVIGWGKENGTDYWLIANSWNTDWGEDGYFRIVRGIDNCEIEQQMDTPEFPTPGYSSVYGTFPLVPLCSAPKITLVSNF</sequence>
<dbReference type="PROSITE" id="PS00639">
    <property type="entry name" value="THIOL_PROTEASE_HIS"/>
    <property type="match status" value="1"/>
</dbReference>
<dbReference type="GO" id="GO:0008234">
    <property type="term" value="F:cysteine-type peptidase activity"/>
    <property type="evidence" value="ECO:0007669"/>
    <property type="project" value="UniProtKB-KW"/>
</dbReference>
<dbReference type="STRING" id="53326.A0A016T0B0"/>
<evidence type="ECO:0000256" key="6">
    <source>
        <dbReference type="ARBA" id="ARBA00023145"/>
    </source>
</evidence>
<evidence type="ECO:0000256" key="3">
    <source>
        <dbReference type="ARBA" id="ARBA00022729"/>
    </source>
</evidence>
<comment type="similarity">
    <text evidence="1">Belongs to the peptidase C1 family.</text>
</comment>
<feature type="signal peptide" evidence="10">
    <location>
        <begin position="1"/>
        <end position="23"/>
    </location>
</feature>
<dbReference type="InterPro" id="IPR025661">
    <property type="entry name" value="Pept_asp_AS"/>
</dbReference>
<evidence type="ECO:0000256" key="5">
    <source>
        <dbReference type="ARBA" id="ARBA00022807"/>
    </source>
</evidence>
<reference evidence="13" key="1">
    <citation type="journal article" date="2015" name="Nat. Genet.">
        <title>The genome and transcriptome of the zoonotic hookworm Ancylostoma ceylanicum identify infection-specific gene families.</title>
        <authorList>
            <person name="Schwarz E.M."/>
            <person name="Hu Y."/>
            <person name="Antoshechkin I."/>
            <person name="Miller M.M."/>
            <person name="Sternberg P.W."/>
            <person name="Aroian R.V."/>
        </authorList>
    </citation>
    <scope>NUCLEOTIDE SEQUENCE</scope>
    <source>
        <strain evidence="13">HY135</strain>
    </source>
</reference>
<keyword evidence="7" id="KW-1015">Disulfide bond</keyword>
<proteinExistence type="inferred from homology"/>
<dbReference type="GO" id="GO:0006508">
    <property type="term" value="P:proteolysis"/>
    <property type="evidence" value="ECO:0007669"/>
    <property type="project" value="UniProtKB-KW"/>
</dbReference>
<keyword evidence="5" id="KW-0788">Thiol protease</keyword>
<dbReference type="AlphaFoldDB" id="A0A016T0B0"/>
<dbReference type="Gene3D" id="3.90.70.10">
    <property type="entry name" value="Cysteine proteinases"/>
    <property type="match status" value="1"/>
</dbReference>
<dbReference type="SMART" id="SM00645">
    <property type="entry name" value="Pept_C1"/>
    <property type="match status" value="1"/>
</dbReference>
<evidence type="ECO:0000256" key="7">
    <source>
        <dbReference type="ARBA" id="ARBA00023157"/>
    </source>
</evidence>
<dbReference type="OrthoDB" id="10058785at2759"/>
<keyword evidence="4" id="KW-0378">Hydrolase</keyword>
<evidence type="ECO:0000256" key="2">
    <source>
        <dbReference type="ARBA" id="ARBA00022670"/>
    </source>
</evidence>
<dbReference type="InterPro" id="IPR025660">
    <property type="entry name" value="Pept_his_AS"/>
</dbReference>
<dbReference type="InterPro" id="IPR000668">
    <property type="entry name" value="Peptidase_C1A_C"/>
</dbReference>
<dbReference type="PROSITE" id="PS00640">
    <property type="entry name" value="THIOL_PROTEASE_ASN"/>
    <property type="match status" value="1"/>
</dbReference>
<dbReference type="PRINTS" id="PR00705">
    <property type="entry name" value="PAPAIN"/>
</dbReference>